<evidence type="ECO:0000259" key="2">
    <source>
        <dbReference type="PROSITE" id="PS51903"/>
    </source>
</evidence>
<evidence type="ECO:0000256" key="1">
    <source>
        <dbReference type="PROSITE-ProRule" id="PRU01251"/>
    </source>
</evidence>
<dbReference type="Gene3D" id="1.10.1780.10">
    <property type="entry name" value="Clp, N-terminal domain"/>
    <property type="match status" value="1"/>
</dbReference>
<evidence type="ECO:0000313" key="3">
    <source>
        <dbReference type="EMBL" id="KKZ11512.1"/>
    </source>
</evidence>
<dbReference type="Pfam" id="PF02861">
    <property type="entry name" value="Clp_N"/>
    <property type="match status" value="1"/>
</dbReference>
<dbReference type="InterPro" id="IPR036628">
    <property type="entry name" value="Clp_N_dom_sf"/>
</dbReference>
<keyword evidence="1" id="KW-0677">Repeat</keyword>
<accession>A0A0G8ATM3</accession>
<protein>
    <recommendedName>
        <fullName evidence="2">Clp R domain-containing protein</fullName>
    </recommendedName>
</protein>
<organism evidence="3 4">
    <name type="scientific">Candidatus Synechococcus spongiarum 15L</name>
    <dbReference type="NCBI Taxonomy" id="1608419"/>
    <lineage>
        <taxon>Bacteria</taxon>
        <taxon>Bacillati</taxon>
        <taxon>Cyanobacteriota</taxon>
        <taxon>Cyanophyceae</taxon>
        <taxon>Synechococcales</taxon>
        <taxon>Synechococcaceae</taxon>
        <taxon>Synechococcus</taxon>
    </lineage>
</organism>
<reference evidence="3 4" key="2">
    <citation type="submission" date="2015-05" db="EMBL/GenBank/DDBJ databases">
        <title>Lifestyle Evolution in Cyanobacterial Symbionts of Sponges.</title>
        <authorList>
            <person name="Burgsdorf I."/>
            <person name="Slaby B.M."/>
            <person name="Handley K.M."/>
            <person name="Haber M."/>
            <person name="Blom J."/>
            <person name="Marshall C.W."/>
            <person name="Gilbert J.A."/>
            <person name="Hentschel U."/>
            <person name="Steindler L."/>
        </authorList>
    </citation>
    <scope>NUCLEOTIDE SEQUENCE [LARGE SCALE GENOMIC DNA]</scope>
    <source>
        <strain evidence="3">15L</strain>
    </source>
</reference>
<gene>
    <name evidence="3" type="ORF">TQ37_06885</name>
</gene>
<dbReference type="PROSITE" id="PS51903">
    <property type="entry name" value="CLP_R"/>
    <property type="match status" value="1"/>
</dbReference>
<dbReference type="InterPro" id="IPR004176">
    <property type="entry name" value="Clp_R_N"/>
</dbReference>
<dbReference type="AlphaFoldDB" id="A0A0G8ATM3"/>
<comment type="caution">
    <text evidence="3">The sequence shown here is derived from an EMBL/GenBank/DDBJ whole genome shotgun (WGS) entry which is preliminary data.</text>
</comment>
<dbReference type="EMBL" id="JYFQ01000140">
    <property type="protein sequence ID" value="KKZ11512.1"/>
    <property type="molecule type" value="Genomic_DNA"/>
</dbReference>
<evidence type="ECO:0000313" key="4">
    <source>
        <dbReference type="Proteomes" id="UP000035037"/>
    </source>
</evidence>
<feature type="domain" description="Clp R" evidence="2">
    <location>
        <begin position="7"/>
        <end position="147"/>
    </location>
</feature>
<proteinExistence type="predicted"/>
<feature type="non-terminal residue" evidence="3">
    <location>
        <position position="149"/>
    </location>
</feature>
<sequence>MSLITQPERFSEEAWELLLAAQAQAQAWQHRQMDVEHLLLALLETPAGETWQRRLRLNPAHMLPRLDEFCGDQPTEDSDALYLGPDLDQLLNDADRLAHRWGSSSIDMAHLLLALAEDERIGAALLEDQKLSPPEIMRRLRLQPVPPAA</sequence>
<reference evidence="3 4" key="1">
    <citation type="submission" date="2015-02" db="EMBL/GenBank/DDBJ databases">
        <authorList>
            <person name="Slaby B."/>
            <person name="Hentschel U."/>
        </authorList>
    </citation>
    <scope>NUCLEOTIDE SEQUENCE [LARGE SCALE GENOMIC DNA]</scope>
    <source>
        <strain evidence="3">15L</strain>
    </source>
</reference>
<dbReference type="Proteomes" id="UP000035037">
    <property type="component" value="Unassembled WGS sequence"/>
</dbReference>
<name>A0A0G8ATM3_9SYNE</name>
<dbReference type="SUPFAM" id="SSF81923">
    <property type="entry name" value="Double Clp-N motif"/>
    <property type="match status" value="1"/>
</dbReference>